<dbReference type="Proteomes" id="UP000194225">
    <property type="component" value="Unassembled WGS sequence"/>
</dbReference>
<organism evidence="2 3">
    <name type="scientific">Streptomyces platensis</name>
    <dbReference type="NCBI Taxonomy" id="58346"/>
    <lineage>
        <taxon>Bacteria</taxon>
        <taxon>Bacillati</taxon>
        <taxon>Actinomycetota</taxon>
        <taxon>Actinomycetes</taxon>
        <taxon>Kitasatosporales</taxon>
        <taxon>Streptomycetaceae</taxon>
        <taxon>Streptomyces</taxon>
    </lineage>
</organism>
<comment type="caution">
    <text evidence="2">The sequence shown here is derived from an EMBL/GenBank/DDBJ whole genome shotgun (WGS) entry which is preliminary data.</text>
</comment>
<keyword evidence="3" id="KW-1185">Reference proteome</keyword>
<evidence type="ECO:0000256" key="1">
    <source>
        <dbReference type="SAM" id="Phobius"/>
    </source>
</evidence>
<proteinExistence type="predicted"/>
<dbReference type="EMBL" id="MIGA01000010">
    <property type="protein sequence ID" value="OSY46487.1"/>
    <property type="molecule type" value="Genomic_DNA"/>
</dbReference>
<name>A0ABX3Y0P2_STRPT</name>
<keyword evidence="1" id="KW-0812">Transmembrane</keyword>
<accession>A0ABX3Y0P2</accession>
<feature type="transmembrane region" description="Helical" evidence="1">
    <location>
        <begin position="258"/>
        <end position="278"/>
    </location>
</feature>
<evidence type="ECO:0000313" key="2">
    <source>
        <dbReference type="EMBL" id="OSY46487.1"/>
    </source>
</evidence>
<sequence length="297" mass="30068">MLLSNPDDVRSPSSAEAAGKGTIVIAKRTRHLAVVVALPAALALTVGASSQAVAQGTGAFQINLAQLNNSGSKGTAMLSLQGRQLTVKIESEGLVPGQPSAQHLHGSTDGHDFHCPDASDDTNGDGVLNNTEATVDYGNINISLTTKGPTDMKSGLAVDRMPVANAQGKLSYERTIPVSQDVVDHIKDLHIVQHGIDRNDNKKYDFEGAGKSELDPKLPQEATAPTNCGEVLGAAVGSIPVGGVETGTGPVEEGGVPAAVLGAGGAALVATAGALALVRRRKNVLAAGRAGDNGAAA</sequence>
<evidence type="ECO:0000313" key="3">
    <source>
        <dbReference type="Proteomes" id="UP000194225"/>
    </source>
</evidence>
<evidence type="ECO:0008006" key="4">
    <source>
        <dbReference type="Google" id="ProtNLM"/>
    </source>
</evidence>
<reference evidence="2 3" key="1">
    <citation type="submission" date="2016-09" db="EMBL/GenBank/DDBJ databases">
        <title>Streptomyces platensis DSM40041, a candidate organism with high potential of specific P450 cytochromes.</title>
        <authorList>
            <person name="Grumaz C."/>
            <person name="Vainshtein Y."/>
            <person name="Kirstahler P."/>
            <person name="Sohn K."/>
        </authorList>
    </citation>
    <scope>NUCLEOTIDE SEQUENCE [LARGE SCALE GENOMIC DNA]</scope>
    <source>
        <strain evidence="2 3">DSM 40041</strain>
    </source>
</reference>
<keyword evidence="1" id="KW-0472">Membrane</keyword>
<keyword evidence="1" id="KW-1133">Transmembrane helix</keyword>
<protein>
    <recommendedName>
        <fullName evidence="4">CHRD domain-containing protein</fullName>
    </recommendedName>
</protein>
<gene>
    <name evidence="2" type="ORF">BG653_02159</name>
</gene>